<evidence type="ECO:0008006" key="2">
    <source>
        <dbReference type="Google" id="ProtNLM"/>
    </source>
</evidence>
<dbReference type="AlphaFoldDB" id="A0A0F9D9M1"/>
<reference evidence="1" key="1">
    <citation type="journal article" date="2015" name="Nature">
        <title>Complex archaea that bridge the gap between prokaryotes and eukaryotes.</title>
        <authorList>
            <person name="Spang A."/>
            <person name="Saw J.H."/>
            <person name="Jorgensen S.L."/>
            <person name="Zaremba-Niedzwiedzka K."/>
            <person name="Martijn J."/>
            <person name="Lind A.E."/>
            <person name="van Eijk R."/>
            <person name="Schleper C."/>
            <person name="Guy L."/>
            <person name="Ettema T.J."/>
        </authorList>
    </citation>
    <scope>NUCLEOTIDE SEQUENCE</scope>
</reference>
<proteinExistence type="predicted"/>
<dbReference type="EMBL" id="LAZR01042753">
    <property type="protein sequence ID" value="KKL08753.1"/>
    <property type="molecule type" value="Genomic_DNA"/>
</dbReference>
<dbReference type="Pfam" id="PF13385">
    <property type="entry name" value="Laminin_G_3"/>
    <property type="match status" value="1"/>
</dbReference>
<dbReference type="InterPro" id="IPR013320">
    <property type="entry name" value="ConA-like_dom_sf"/>
</dbReference>
<feature type="non-terminal residue" evidence="1">
    <location>
        <position position="1"/>
    </location>
</feature>
<sequence length="220" mass="23668">LIQGEDGIFTSDAALPTYETDGILTHKVDNGTEGTSRIKTSHPGVTGSGARTMAAWLDYSGGGSETMMGHGTNASLQRWDWALESGDIAIRINAAFIVFDSNVSARVLHCATRYPEGGNITDLTGYVDGVSQPVGSEVAGVPNTTLGVNVVIGNRTSEVATFSNAIGEFRIYDIAVNPDIIRLMWEPPTRWDLYYELGRVFYSVPAVVAVGNPWHVYAPQ</sequence>
<organism evidence="1">
    <name type="scientific">marine sediment metagenome</name>
    <dbReference type="NCBI Taxonomy" id="412755"/>
    <lineage>
        <taxon>unclassified sequences</taxon>
        <taxon>metagenomes</taxon>
        <taxon>ecological metagenomes</taxon>
    </lineage>
</organism>
<dbReference type="SUPFAM" id="SSF49899">
    <property type="entry name" value="Concanavalin A-like lectins/glucanases"/>
    <property type="match status" value="1"/>
</dbReference>
<accession>A0A0F9D9M1</accession>
<evidence type="ECO:0000313" key="1">
    <source>
        <dbReference type="EMBL" id="KKL08753.1"/>
    </source>
</evidence>
<name>A0A0F9D9M1_9ZZZZ</name>
<comment type="caution">
    <text evidence="1">The sequence shown here is derived from an EMBL/GenBank/DDBJ whole genome shotgun (WGS) entry which is preliminary data.</text>
</comment>
<gene>
    <name evidence="1" type="ORF">LCGC14_2572720</name>
</gene>
<protein>
    <recommendedName>
        <fullName evidence="2">LamG-like jellyroll fold domain-containing protein</fullName>
    </recommendedName>
</protein>
<dbReference type="Gene3D" id="2.60.120.200">
    <property type="match status" value="1"/>
</dbReference>